<dbReference type="AlphaFoldDB" id="L9X7P7"/>
<proteinExistence type="predicted"/>
<dbReference type="OrthoDB" id="228552at2157"/>
<accession>L9X7P7</accession>
<dbReference type="RefSeq" id="WP_008423992.1">
    <property type="nucleotide sequence ID" value="NZ_AOIA01000116.1"/>
</dbReference>
<dbReference type="STRING" id="1227498.C492_12744"/>
<dbReference type="EMBL" id="AOIA01000116">
    <property type="protein sequence ID" value="ELY57789.1"/>
    <property type="molecule type" value="Genomic_DNA"/>
</dbReference>
<keyword evidence="2" id="KW-1185">Reference proteome</keyword>
<gene>
    <name evidence="1" type="ORF">C492_12744</name>
</gene>
<reference evidence="1 2" key="1">
    <citation type="journal article" date="2014" name="PLoS Genet.">
        <title>Phylogenetically driven sequencing of extremely halophilic archaea reveals strategies for static and dynamic osmo-response.</title>
        <authorList>
            <person name="Becker E.A."/>
            <person name="Seitzer P.M."/>
            <person name="Tritt A."/>
            <person name="Larsen D."/>
            <person name="Krusor M."/>
            <person name="Yao A.I."/>
            <person name="Wu D."/>
            <person name="Madern D."/>
            <person name="Eisen J.A."/>
            <person name="Darling A.E."/>
            <person name="Facciotti M.T."/>
        </authorList>
    </citation>
    <scope>NUCLEOTIDE SEQUENCE [LARGE SCALE GENOMIC DNA]</scope>
    <source>
        <strain evidence="1 2">DSM 18795</strain>
    </source>
</reference>
<evidence type="ECO:0000313" key="2">
    <source>
        <dbReference type="Proteomes" id="UP000011531"/>
    </source>
</evidence>
<name>L9X7P7_9EURY</name>
<evidence type="ECO:0000313" key="1">
    <source>
        <dbReference type="EMBL" id="ELY57789.1"/>
    </source>
</evidence>
<dbReference type="Proteomes" id="UP000011531">
    <property type="component" value="Unassembled WGS sequence"/>
</dbReference>
<organism evidence="1 2">
    <name type="scientific">Natronococcus jeotgali DSM 18795</name>
    <dbReference type="NCBI Taxonomy" id="1227498"/>
    <lineage>
        <taxon>Archaea</taxon>
        <taxon>Methanobacteriati</taxon>
        <taxon>Methanobacteriota</taxon>
        <taxon>Stenosarchaea group</taxon>
        <taxon>Halobacteria</taxon>
        <taxon>Halobacteriales</taxon>
        <taxon>Natrialbaceae</taxon>
        <taxon>Natronococcus</taxon>
    </lineage>
</organism>
<comment type="caution">
    <text evidence="1">The sequence shown here is derived from an EMBL/GenBank/DDBJ whole genome shotgun (WGS) entry which is preliminary data.</text>
</comment>
<protein>
    <submittedName>
        <fullName evidence="1">Uncharacterized protein</fullName>
    </submittedName>
</protein>
<sequence>MSDTDRDEPRDARDESVEAGRMLARTWTVAANFRSPCDYGIPTAPTFAAERRADGTLALFACPTATEPVLTASRTVTVRR</sequence>